<name>D0MKG3_RHOM4</name>
<dbReference type="HOGENOM" id="CLU_134083_2_1_10"/>
<dbReference type="Pfam" id="PF02617">
    <property type="entry name" value="ClpS"/>
    <property type="match status" value="1"/>
</dbReference>
<dbReference type="AlphaFoldDB" id="D0MKG3"/>
<dbReference type="Gene3D" id="3.30.1390.10">
    <property type="match status" value="1"/>
</dbReference>
<keyword evidence="3" id="KW-0378">Hydrolase</keyword>
<sequence>MGQPNLLAETKPVGPAPEVDVEDTEETRLDAPWRVILYNDDIHTFDEVIFQLMKATGCSLPEAEALTWKVHTEGKAAVYEGLFEECFRVQGVLREIQLITEIQG</sequence>
<keyword evidence="4" id="KW-1185">Reference proteome</keyword>
<dbReference type="SUPFAM" id="SSF54736">
    <property type="entry name" value="ClpS-like"/>
    <property type="match status" value="1"/>
</dbReference>
<dbReference type="eggNOG" id="COG2127">
    <property type="taxonomic scope" value="Bacteria"/>
</dbReference>
<dbReference type="EMBL" id="CP001807">
    <property type="protein sequence ID" value="ACY48875.1"/>
    <property type="molecule type" value="Genomic_DNA"/>
</dbReference>
<dbReference type="InterPro" id="IPR014719">
    <property type="entry name" value="Ribosomal_bL12_C/ClpS-like"/>
</dbReference>
<evidence type="ECO:0000313" key="4">
    <source>
        <dbReference type="Proteomes" id="UP000002221"/>
    </source>
</evidence>
<dbReference type="OrthoDB" id="598046at2"/>
<dbReference type="Proteomes" id="UP000002221">
    <property type="component" value="Chromosome"/>
</dbReference>
<accession>D0MKG3</accession>
<feature type="domain" description="Adaptor protein ClpS core" evidence="2">
    <location>
        <begin position="31"/>
        <end position="87"/>
    </location>
</feature>
<evidence type="ECO:0000259" key="2">
    <source>
        <dbReference type="Pfam" id="PF02617"/>
    </source>
</evidence>
<protein>
    <submittedName>
        <fullName evidence="3">ATP-dependent Clp protease adaptor protein ClpS</fullName>
    </submittedName>
</protein>
<dbReference type="GO" id="GO:0006508">
    <property type="term" value="P:proteolysis"/>
    <property type="evidence" value="ECO:0007669"/>
    <property type="project" value="UniProtKB-KW"/>
</dbReference>
<dbReference type="GO" id="GO:0008233">
    <property type="term" value="F:peptidase activity"/>
    <property type="evidence" value="ECO:0007669"/>
    <property type="project" value="UniProtKB-KW"/>
</dbReference>
<feature type="region of interest" description="Disordered" evidence="1">
    <location>
        <begin position="1"/>
        <end position="25"/>
    </location>
</feature>
<organism evidence="3 4">
    <name type="scientific">Rhodothermus marinus (strain ATCC 43812 / DSM 4252 / R-10)</name>
    <name type="common">Rhodothermus obamensis</name>
    <dbReference type="NCBI Taxonomy" id="518766"/>
    <lineage>
        <taxon>Bacteria</taxon>
        <taxon>Pseudomonadati</taxon>
        <taxon>Rhodothermota</taxon>
        <taxon>Rhodothermia</taxon>
        <taxon>Rhodothermales</taxon>
        <taxon>Rhodothermaceae</taxon>
        <taxon>Rhodothermus</taxon>
    </lineage>
</organism>
<proteinExistence type="predicted"/>
<dbReference type="RefSeq" id="WP_012844486.1">
    <property type="nucleotide sequence ID" value="NC_013501.1"/>
</dbReference>
<evidence type="ECO:0000313" key="3">
    <source>
        <dbReference type="EMBL" id="ACY48875.1"/>
    </source>
</evidence>
<dbReference type="STRING" id="518766.Rmar_1993"/>
<gene>
    <name evidence="3" type="ordered locus">Rmar_1993</name>
</gene>
<dbReference type="GO" id="GO:0030163">
    <property type="term" value="P:protein catabolic process"/>
    <property type="evidence" value="ECO:0007669"/>
    <property type="project" value="InterPro"/>
</dbReference>
<dbReference type="InterPro" id="IPR003769">
    <property type="entry name" value="ClpS_core"/>
</dbReference>
<keyword evidence="3" id="KW-0645">Protease</keyword>
<reference evidence="3 4" key="1">
    <citation type="journal article" date="2009" name="Stand. Genomic Sci.">
        <title>Complete genome sequence of Rhodothermus marinus type strain (R-10).</title>
        <authorList>
            <person name="Nolan M."/>
            <person name="Tindall B.J."/>
            <person name="Pomrenke H."/>
            <person name="Lapidus A."/>
            <person name="Copeland A."/>
            <person name="Glavina Del Rio T."/>
            <person name="Lucas S."/>
            <person name="Chen F."/>
            <person name="Tice H."/>
            <person name="Cheng J.F."/>
            <person name="Saunders E."/>
            <person name="Han C."/>
            <person name="Bruce D."/>
            <person name="Goodwin L."/>
            <person name="Chain P."/>
            <person name="Pitluck S."/>
            <person name="Ovchinikova G."/>
            <person name="Pati A."/>
            <person name="Ivanova N."/>
            <person name="Mavromatis K."/>
            <person name="Chen A."/>
            <person name="Palaniappan K."/>
            <person name="Land M."/>
            <person name="Hauser L."/>
            <person name="Chang Y.J."/>
            <person name="Jeffries C.D."/>
            <person name="Brettin T."/>
            <person name="Goker M."/>
            <person name="Bristow J."/>
            <person name="Eisen J.A."/>
            <person name="Markowitz V."/>
            <person name="Hugenholtz P."/>
            <person name="Kyrpides N.C."/>
            <person name="Klenk H.P."/>
            <person name="Detter J.C."/>
        </authorList>
    </citation>
    <scope>NUCLEOTIDE SEQUENCE [LARGE SCALE GENOMIC DNA]</scope>
    <source>
        <strain evidence="4">ATCC 43812 / DSM 4252 / R-10</strain>
    </source>
</reference>
<evidence type="ECO:0000256" key="1">
    <source>
        <dbReference type="SAM" id="MobiDB-lite"/>
    </source>
</evidence>
<dbReference type="KEGG" id="rmr:Rmar_1993"/>